<evidence type="ECO:0000313" key="2">
    <source>
        <dbReference type="EMBL" id="VEN51533.1"/>
    </source>
</evidence>
<keyword evidence="3" id="KW-1185">Reference proteome</keyword>
<gene>
    <name evidence="2" type="ORF">CALMAC_LOCUS11959</name>
</gene>
<name>A0A653CWQ6_CALMS</name>
<feature type="compositionally biased region" description="Basic residues" evidence="1">
    <location>
        <begin position="1"/>
        <end position="10"/>
    </location>
</feature>
<accession>A0A653CWQ6</accession>
<dbReference type="OrthoDB" id="6760707at2759"/>
<organism evidence="2 3">
    <name type="scientific">Callosobruchus maculatus</name>
    <name type="common">Southern cowpea weevil</name>
    <name type="synonym">Pulse bruchid</name>
    <dbReference type="NCBI Taxonomy" id="64391"/>
    <lineage>
        <taxon>Eukaryota</taxon>
        <taxon>Metazoa</taxon>
        <taxon>Ecdysozoa</taxon>
        <taxon>Arthropoda</taxon>
        <taxon>Hexapoda</taxon>
        <taxon>Insecta</taxon>
        <taxon>Pterygota</taxon>
        <taxon>Neoptera</taxon>
        <taxon>Endopterygota</taxon>
        <taxon>Coleoptera</taxon>
        <taxon>Polyphaga</taxon>
        <taxon>Cucujiformia</taxon>
        <taxon>Chrysomeloidea</taxon>
        <taxon>Chrysomelidae</taxon>
        <taxon>Bruchinae</taxon>
        <taxon>Bruchini</taxon>
        <taxon>Callosobruchus</taxon>
    </lineage>
</organism>
<evidence type="ECO:0000256" key="1">
    <source>
        <dbReference type="SAM" id="MobiDB-lite"/>
    </source>
</evidence>
<dbReference type="Proteomes" id="UP000410492">
    <property type="component" value="Unassembled WGS sequence"/>
</dbReference>
<evidence type="ECO:0000313" key="3">
    <source>
        <dbReference type="Proteomes" id="UP000410492"/>
    </source>
</evidence>
<protein>
    <submittedName>
        <fullName evidence="2">Uncharacterized protein</fullName>
    </submittedName>
</protein>
<dbReference type="EMBL" id="CAACVG010008933">
    <property type="protein sequence ID" value="VEN51533.1"/>
    <property type="molecule type" value="Genomic_DNA"/>
</dbReference>
<feature type="compositionally biased region" description="Basic and acidic residues" evidence="1">
    <location>
        <begin position="11"/>
        <end position="25"/>
    </location>
</feature>
<feature type="non-terminal residue" evidence="2">
    <location>
        <position position="273"/>
    </location>
</feature>
<reference evidence="2 3" key="1">
    <citation type="submission" date="2019-01" db="EMBL/GenBank/DDBJ databases">
        <authorList>
            <person name="Sayadi A."/>
        </authorList>
    </citation>
    <scope>NUCLEOTIDE SEQUENCE [LARGE SCALE GENOMIC DNA]</scope>
</reference>
<dbReference type="AlphaFoldDB" id="A0A653CWQ6"/>
<feature type="region of interest" description="Disordered" evidence="1">
    <location>
        <begin position="1"/>
        <end position="25"/>
    </location>
</feature>
<sequence>MGRPNIRKYKKMSEAVTERRKSSDILKRSKSVRASLKLIGHKIMHHKNMQKTPSMTNLHEFKRSLSCGEEPTTNTLSILPEFYARQAVETILKTPIPEPKLKQKKEKVKLSTPPTLVAPKAAQVLQIPPVKEKSDTVTLVESERTLSEFSGSRTTTNVEVRTGGFHRSSLRLSLVASRRKNVRRLTSTDFPKLPALPGDLEMEVATNVALARGLPPAPQVKPPTKKEAKLLQQRLEKFARLNTHLPALFDAVQHGHMEKARTILESTDVDVNR</sequence>
<proteinExistence type="predicted"/>